<dbReference type="InterPro" id="IPR050370">
    <property type="entry name" value="HES_HEY"/>
</dbReference>
<dbReference type="PANTHER" id="PTHR10985">
    <property type="entry name" value="BASIC HELIX-LOOP-HELIX TRANSCRIPTION FACTOR, HES-RELATED"/>
    <property type="match status" value="1"/>
</dbReference>
<dbReference type="GeneTree" id="ENSGT00940000165786"/>
<dbReference type="PROSITE" id="PS50888">
    <property type="entry name" value="BHLH"/>
    <property type="match status" value="1"/>
</dbReference>
<evidence type="ECO:0000256" key="1">
    <source>
        <dbReference type="ARBA" id="ARBA00004123"/>
    </source>
</evidence>
<dbReference type="SMART" id="SM00353">
    <property type="entry name" value="HLH"/>
    <property type="match status" value="1"/>
</dbReference>
<dbReference type="GO" id="GO:0005634">
    <property type="term" value="C:nucleus"/>
    <property type="evidence" value="ECO:0007669"/>
    <property type="project" value="UniProtKB-SubCell"/>
</dbReference>
<organism evidence="8 9">
    <name type="scientific">Paramormyrops kingsleyae</name>
    <dbReference type="NCBI Taxonomy" id="1676925"/>
    <lineage>
        <taxon>Eukaryota</taxon>
        <taxon>Metazoa</taxon>
        <taxon>Chordata</taxon>
        <taxon>Craniata</taxon>
        <taxon>Vertebrata</taxon>
        <taxon>Euteleostomi</taxon>
        <taxon>Actinopterygii</taxon>
        <taxon>Neopterygii</taxon>
        <taxon>Teleostei</taxon>
        <taxon>Osteoglossocephala</taxon>
        <taxon>Osteoglossomorpha</taxon>
        <taxon>Osteoglossiformes</taxon>
        <taxon>Mormyridae</taxon>
        <taxon>Paramormyrops</taxon>
    </lineage>
</organism>
<proteinExistence type="predicted"/>
<keyword evidence="2" id="KW-0678">Repressor</keyword>
<accession>A0A3B3QF94</accession>
<evidence type="ECO:0000313" key="8">
    <source>
        <dbReference type="Ensembl" id="ENSPKIP00000004444.1"/>
    </source>
</evidence>
<protein>
    <submittedName>
        <fullName evidence="8">Hairy-related 5</fullName>
    </submittedName>
</protein>
<reference evidence="8" key="1">
    <citation type="submission" date="2025-08" db="UniProtKB">
        <authorList>
            <consortium name="Ensembl"/>
        </authorList>
    </citation>
    <scope>IDENTIFICATION</scope>
</reference>
<feature type="region of interest" description="Disordered" evidence="6">
    <location>
        <begin position="183"/>
        <end position="211"/>
    </location>
</feature>
<keyword evidence="9" id="KW-1185">Reference proteome</keyword>
<dbReference type="SUPFAM" id="SSF47459">
    <property type="entry name" value="HLH, helix-loop-helix DNA-binding domain"/>
    <property type="match status" value="1"/>
</dbReference>
<dbReference type="Proteomes" id="UP000261540">
    <property type="component" value="Unplaced"/>
</dbReference>
<comment type="subcellular location">
    <subcellularLocation>
        <location evidence="1">Nucleus</location>
    </subcellularLocation>
</comment>
<evidence type="ECO:0000259" key="7">
    <source>
        <dbReference type="PROSITE" id="PS50888"/>
    </source>
</evidence>
<evidence type="ECO:0000313" key="9">
    <source>
        <dbReference type="Proteomes" id="UP000261540"/>
    </source>
</evidence>
<reference evidence="8" key="2">
    <citation type="submission" date="2025-09" db="UniProtKB">
        <authorList>
            <consortium name="Ensembl"/>
        </authorList>
    </citation>
    <scope>IDENTIFICATION</scope>
</reference>
<dbReference type="Ensembl" id="ENSPKIT00000028425.1">
    <property type="protein sequence ID" value="ENSPKIP00000004444.1"/>
    <property type="gene ID" value="ENSPKIG00000021552.1"/>
</dbReference>
<sequence>MEKRRRDRINNSLETLRLLLLKSTGDEKLQNPKVGKAEILESVVHFLKMRQSVWPEPQMTCGGRRGQQTEEEVRVSCGHYQDHRRCMKTCLLKVGRFITNRSHKLLVTMECDRDGLFQGPPVQPSTHFSLTAPPTVAPVPHDPALAVAFGSGCQMPSQHLGPAAWVPPTGSAVQRQALQRLSQGADDGGDMKPVPETHGALGSAVWRPWPQ</sequence>
<dbReference type="Pfam" id="PF00010">
    <property type="entry name" value="HLH"/>
    <property type="match status" value="1"/>
</dbReference>
<keyword evidence="5" id="KW-0539">Nucleus</keyword>
<evidence type="ECO:0000256" key="6">
    <source>
        <dbReference type="SAM" id="MobiDB-lite"/>
    </source>
</evidence>
<evidence type="ECO:0000256" key="2">
    <source>
        <dbReference type="ARBA" id="ARBA00022491"/>
    </source>
</evidence>
<evidence type="ECO:0000256" key="4">
    <source>
        <dbReference type="ARBA" id="ARBA00023163"/>
    </source>
</evidence>
<keyword evidence="3" id="KW-0805">Transcription regulation</keyword>
<dbReference type="InterPro" id="IPR036638">
    <property type="entry name" value="HLH_DNA-bd_sf"/>
</dbReference>
<name>A0A3B3QF94_9TELE</name>
<feature type="domain" description="BHLH" evidence="7">
    <location>
        <begin position="1"/>
        <end position="50"/>
    </location>
</feature>
<evidence type="ECO:0000256" key="5">
    <source>
        <dbReference type="ARBA" id="ARBA00023242"/>
    </source>
</evidence>
<dbReference type="AlphaFoldDB" id="A0A3B3QF94"/>
<keyword evidence="4" id="KW-0804">Transcription</keyword>
<dbReference type="Gene3D" id="4.10.280.10">
    <property type="entry name" value="Helix-loop-helix DNA-binding domain"/>
    <property type="match status" value="1"/>
</dbReference>
<dbReference type="InterPro" id="IPR011598">
    <property type="entry name" value="bHLH_dom"/>
</dbReference>
<evidence type="ECO:0000256" key="3">
    <source>
        <dbReference type="ARBA" id="ARBA00023015"/>
    </source>
</evidence>
<dbReference type="GO" id="GO:0046983">
    <property type="term" value="F:protein dimerization activity"/>
    <property type="evidence" value="ECO:0007669"/>
    <property type="project" value="InterPro"/>
</dbReference>